<reference evidence="2" key="1">
    <citation type="submission" date="2008-06" db="EMBL/GenBank/DDBJ databases">
        <authorList>
            <person name="Lorenzi H."/>
            <person name="Inman J."/>
            <person name="Miller J."/>
            <person name="Schobel S."/>
            <person name="Amedeo P."/>
            <person name="Caler E.V."/>
            <person name="da Silva J."/>
        </authorList>
    </citation>
    <scope>NUCLEOTIDE SEQUENCE [LARGE SCALE GENOMIC DNA]</scope>
    <source>
        <strain evidence="2">RN66</strain>
    </source>
</reference>
<name>B6ADY4_CRYMR</name>
<feature type="compositionally biased region" description="Polar residues" evidence="1">
    <location>
        <begin position="87"/>
        <end position="103"/>
    </location>
</feature>
<feature type="region of interest" description="Disordered" evidence="1">
    <location>
        <begin position="80"/>
        <end position="110"/>
    </location>
</feature>
<accession>B6ADY4</accession>
<evidence type="ECO:0000313" key="3">
    <source>
        <dbReference type="Proteomes" id="UP000001460"/>
    </source>
</evidence>
<proteinExistence type="predicted"/>
<sequence length="130" mass="14687">MNSYAAKKSCVDSSPQQVEYSGGFEERYINRIVVRHNTELLPRTARIDPLMPKKYSGVKVSDKKVSLDPEQRHNIRHLLVESDTHDIQLSPTDSMSSTRNLSPKSPPGSEDFLIFLSEEQLLQTIQPSSS</sequence>
<dbReference type="RefSeq" id="XP_002140774.1">
    <property type="nucleotide sequence ID" value="XM_002140738.1"/>
</dbReference>
<dbReference type="GeneID" id="6995821"/>
<protein>
    <submittedName>
        <fullName evidence="2">Uncharacterized protein</fullName>
    </submittedName>
</protein>
<evidence type="ECO:0000256" key="1">
    <source>
        <dbReference type="SAM" id="MobiDB-lite"/>
    </source>
</evidence>
<dbReference type="Proteomes" id="UP000001460">
    <property type="component" value="Unassembled WGS sequence"/>
</dbReference>
<organism evidence="2 3">
    <name type="scientific">Cryptosporidium muris (strain RN66)</name>
    <dbReference type="NCBI Taxonomy" id="441375"/>
    <lineage>
        <taxon>Eukaryota</taxon>
        <taxon>Sar</taxon>
        <taxon>Alveolata</taxon>
        <taxon>Apicomplexa</taxon>
        <taxon>Conoidasida</taxon>
        <taxon>Coccidia</taxon>
        <taxon>Eucoccidiorida</taxon>
        <taxon>Eimeriorina</taxon>
        <taxon>Cryptosporidiidae</taxon>
        <taxon>Cryptosporidium</taxon>
    </lineage>
</organism>
<keyword evidence="3" id="KW-1185">Reference proteome</keyword>
<dbReference type="OrthoDB" id="10278373at2759"/>
<gene>
    <name evidence="2" type="ORF">CMU_009170</name>
</gene>
<dbReference type="VEuPathDB" id="CryptoDB:CMU_009170"/>
<dbReference type="AlphaFoldDB" id="B6ADY4"/>
<evidence type="ECO:0000313" key="2">
    <source>
        <dbReference type="EMBL" id="EEA06425.1"/>
    </source>
</evidence>
<dbReference type="EMBL" id="DS989729">
    <property type="protein sequence ID" value="EEA06425.1"/>
    <property type="molecule type" value="Genomic_DNA"/>
</dbReference>